<dbReference type="Pfam" id="PF03088">
    <property type="entry name" value="Str_synth"/>
    <property type="match status" value="1"/>
</dbReference>
<reference evidence="5 6" key="1">
    <citation type="submission" date="2019-07" db="EMBL/GenBank/DDBJ databases">
        <title>Rhodococcus cavernicolus sp. nov., isolated from a cave.</title>
        <authorList>
            <person name="Lee S.D."/>
        </authorList>
    </citation>
    <scope>NUCLEOTIDE SEQUENCE [LARGE SCALE GENOMIC DNA]</scope>
    <source>
        <strain evidence="5 6">C1-24</strain>
    </source>
</reference>
<gene>
    <name evidence="5" type="ORF">FOY51_22180</name>
</gene>
<dbReference type="Pfam" id="PF20067">
    <property type="entry name" value="SSL_N"/>
    <property type="match status" value="1"/>
</dbReference>
<protein>
    <submittedName>
        <fullName evidence="5">SMP-30/gluconolactonase/LRE family protein</fullName>
    </submittedName>
</protein>
<feature type="domain" description="Strictosidine synthase conserved region" evidence="4">
    <location>
        <begin position="143"/>
        <end position="218"/>
    </location>
</feature>
<dbReference type="SUPFAM" id="SSF63829">
    <property type="entry name" value="Calcium-dependent phosphotriesterase"/>
    <property type="match status" value="1"/>
</dbReference>
<dbReference type="Gene3D" id="2.120.10.30">
    <property type="entry name" value="TolB, C-terminal domain"/>
    <property type="match status" value="1"/>
</dbReference>
<name>A0A5A7S3U1_9NOCA</name>
<dbReference type="Proteomes" id="UP000322244">
    <property type="component" value="Unassembled WGS sequence"/>
</dbReference>
<dbReference type="EMBL" id="VLNY01000014">
    <property type="protein sequence ID" value="KAA0020071.1"/>
    <property type="molecule type" value="Genomic_DNA"/>
</dbReference>
<dbReference type="RefSeq" id="WP_149432452.1">
    <property type="nucleotide sequence ID" value="NZ_VLNY01000014.1"/>
</dbReference>
<evidence type="ECO:0000259" key="4">
    <source>
        <dbReference type="Pfam" id="PF03088"/>
    </source>
</evidence>
<dbReference type="InterPro" id="IPR018119">
    <property type="entry name" value="Strictosidine_synth_cons-reg"/>
</dbReference>
<dbReference type="PANTHER" id="PTHR10426:SF88">
    <property type="entry name" value="ADIPOCYTE PLASMA MEMBRANE-ASSOCIATED PROTEIN HEMOMUCIN-RELATED"/>
    <property type="match status" value="1"/>
</dbReference>
<evidence type="ECO:0000313" key="5">
    <source>
        <dbReference type="EMBL" id="KAA0020071.1"/>
    </source>
</evidence>
<evidence type="ECO:0000313" key="6">
    <source>
        <dbReference type="Proteomes" id="UP000322244"/>
    </source>
</evidence>
<keyword evidence="6" id="KW-1185">Reference proteome</keyword>
<comment type="similarity">
    <text evidence="1">Belongs to the strictosidine synthase family.</text>
</comment>
<keyword evidence="3" id="KW-0325">Glycoprotein</keyword>
<evidence type="ECO:0000256" key="1">
    <source>
        <dbReference type="ARBA" id="ARBA00009191"/>
    </source>
</evidence>
<proteinExistence type="inferred from homology"/>
<evidence type="ECO:0000256" key="2">
    <source>
        <dbReference type="ARBA" id="ARBA00022553"/>
    </source>
</evidence>
<sequence>MGILESALATIDRVGISPVGWQPPQPPPPTGVLAPNTALDAAERWRLPTGNGPEDVAVDHEGRVLTGTVDGSIWRFGSKGRAELIANTRGRPLGIEILSDGRYLVCDAERGVLRVDETGRVELLTDTAAGIALYATNNSAVGKDGIVYFTDSSQRFTIADHRYDMLEHSGTGRLLRFDPKTGETDLLADGLQFANGVGLSLDESYLVVAETGAYQITRVDLTGPRAGRVSVWAANLPGIPDNLASQTKDGIFWVALYSPRMRSLDMLGPRPLLRTVVANVPERLQPNPQQRGWVLGIDGNATIVHSLQGSKGSYSPITGVREADGWLYLGSLTADDIARVPSPVGKVTQ</sequence>
<organism evidence="5 6">
    <name type="scientific">Antrihabitans cavernicola</name>
    <dbReference type="NCBI Taxonomy" id="2495913"/>
    <lineage>
        <taxon>Bacteria</taxon>
        <taxon>Bacillati</taxon>
        <taxon>Actinomycetota</taxon>
        <taxon>Actinomycetes</taxon>
        <taxon>Mycobacteriales</taxon>
        <taxon>Nocardiaceae</taxon>
        <taxon>Antrihabitans</taxon>
    </lineage>
</organism>
<dbReference type="GO" id="GO:0016787">
    <property type="term" value="F:hydrolase activity"/>
    <property type="evidence" value="ECO:0007669"/>
    <property type="project" value="TreeGrafter"/>
</dbReference>
<dbReference type="PANTHER" id="PTHR10426">
    <property type="entry name" value="STRICTOSIDINE SYNTHASE-RELATED"/>
    <property type="match status" value="1"/>
</dbReference>
<comment type="caution">
    <text evidence="5">The sequence shown here is derived from an EMBL/GenBank/DDBJ whole genome shotgun (WGS) entry which is preliminary data.</text>
</comment>
<keyword evidence="2" id="KW-0597">Phosphoprotein</keyword>
<accession>A0A5A7S3U1</accession>
<evidence type="ECO:0000256" key="3">
    <source>
        <dbReference type="ARBA" id="ARBA00023180"/>
    </source>
</evidence>
<dbReference type="OrthoDB" id="3332247at2"/>
<dbReference type="InterPro" id="IPR011042">
    <property type="entry name" value="6-blade_b-propeller_TolB-like"/>
</dbReference>
<dbReference type="GO" id="GO:0012505">
    <property type="term" value="C:endomembrane system"/>
    <property type="evidence" value="ECO:0007669"/>
    <property type="project" value="TreeGrafter"/>
</dbReference>
<dbReference type="AlphaFoldDB" id="A0A5A7S3U1"/>